<dbReference type="InterPro" id="IPR011109">
    <property type="entry name" value="DNA_bind_recombinase_dom"/>
</dbReference>
<dbReference type="InterPro" id="IPR050639">
    <property type="entry name" value="SSR_resolvase"/>
</dbReference>
<dbReference type="CDD" id="cd00338">
    <property type="entry name" value="Ser_Recombinase"/>
    <property type="match status" value="1"/>
</dbReference>
<keyword evidence="1" id="KW-0229">DNA integration</keyword>
<dbReference type="RefSeq" id="WP_131014804.1">
    <property type="nucleotide sequence ID" value="NZ_SIRE01000012.1"/>
</dbReference>
<keyword evidence="3" id="KW-0233">DNA recombination</keyword>
<evidence type="ECO:0000313" key="9">
    <source>
        <dbReference type="EMBL" id="TBL77414.1"/>
    </source>
</evidence>
<dbReference type="PANTHER" id="PTHR30461:SF23">
    <property type="entry name" value="DNA RECOMBINASE-RELATED"/>
    <property type="match status" value="1"/>
</dbReference>
<feature type="domain" description="Resolvase/invertase-type recombinase catalytic" evidence="7">
    <location>
        <begin position="5"/>
        <end position="152"/>
    </location>
</feature>
<comment type="caution">
    <text evidence="9">The sequence shown here is derived from an EMBL/GenBank/DDBJ whole genome shotgun (WGS) entry which is preliminary data.</text>
</comment>
<sequence>MANDTAALYIRVSSEEQVEGYSIDAQLDALREYCRFRRITVLKEYVDAGRSAKSIEGRPALQELLHDAAQGRFQIVMVWKLNRLARNLKDLLHMLKVFNKHNVSIQSLTEDIQTDTAMGNFLVQMLGAAAELERAQICENVQLTVQNRNQQGKWNSGNMVLGYRWHKNPKQGQPQLEIVKEEAQLVRTIFEMYAGGLGLKAITNRLNAEGFKTKKGLTFCIAAVRGILANPNYIGKIRIGTSLKRTGADIEVQLVEGEQEPIIPQELWDKVQSRFGERKRSSDRTPDRAMPLTGLLKCPQCGSGMVTGRSKGYRKDGTFRLNHYYVCSSYNNRGFIACRQNAVRADDMENWFFRHVRKLVTDTGLLEHVVAAVNSKRNTDRKPLEDERRRLEKEMASFDHRQQRCFELFEDGHIDRKSFVERLNELKEQKAVLQAELKEIEEKLSDPLTESVDAERIRSALLQFRKLLQTAPIKQQRRLLRGLFDKITLPPDRNIQNAVIHCSTALQHLQLPDMGEETWKTNNKLA</sequence>
<protein>
    <submittedName>
        <fullName evidence="9">Recombinase family protein</fullName>
    </submittedName>
</protein>
<dbReference type="AlphaFoldDB" id="A0A4Q9DR77"/>
<dbReference type="GO" id="GO:0015074">
    <property type="term" value="P:DNA integration"/>
    <property type="evidence" value="ECO:0007669"/>
    <property type="project" value="UniProtKB-KW"/>
</dbReference>
<keyword evidence="2" id="KW-0238">DNA-binding</keyword>
<dbReference type="Gene3D" id="3.40.50.1390">
    <property type="entry name" value="Resolvase, N-terminal catalytic domain"/>
    <property type="match status" value="1"/>
</dbReference>
<dbReference type="PROSITE" id="PS51737">
    <property type="entry name" value="RECOMBINASE_DNA_BIND"/>
    <property type="match status" value="1"/>
</dbReference>
<keyword evidence="6" id="KW-0175">Coiled coil</keyword>
<dbReference type="EMBL" id="SIRE01000012">
    <property type="protein sequence ID" value="TBL77414.1"/>
    <property type="molecule type" value="Genomic_DNA"/>
</dbReference>
<dbReference type="InterPro" id="IPR006119">
    <property type="entry name" value="Resolv_N"/>
</dbReference>
<feature type="active site" description="O-(5'-phospho-DNA)-serine intermediate" evidence="4 5">
    <location>
        <position position="13"/>
    </location>
</feature>
<evidence type="ECO:0000256" key="1">
    <source>
        <dbReference type="ARBA" id="ARBA00022908"/>
    </source>
</evidence>
<organism evidence="9 10">
    <name type="scientific">Paenibacillus thalictri</name>
    <dbReference type="NCBI Taxonomy" id="2527873"/>
    <lineage>
        <taxon>Bacteria</taxon>
        <taxon>Bacillati</taxon>
        <taxon>Bacillota</taxon>
        <taxon>Bacilli</taxon>
        <taxon>Bacillales</taxon>
        <taxon>Paenibacillaceae</taxon>
        <taxon>Paenibacillus</taxon>
    </lineage>
</organism>
<feature type="domain" description="Recombinase" evidence="8">
    <location>
        <begin position="164"/>
        <end position="281"/>
    </location>
</feature>
<evidence type="ECO:0000313" key="10">
    <source>
        <dbReference type="Proteomes" id="UP000293142"/>
    </source>
</evidence>
<dbReference type="Gene3D" id="3.90.1750.20">
    <property type="entry name" value="Putative Large Serine Recombinase, Chain B, Domain 2"/>
    <property type="match status" value="1"/>
</dbReference>
<accession>A0A4Q9DR77</accession>
<dbReference type="GO" id="GO:0003677">
    <property type="term" value="F:DNA binding"/>
    <property type="evidence" value="ECO:0007669"/>
    <property type="project" value="UniProtKB-KW"/>
</dbReference>
<dbReference type="PROSITE" id="PS00397">
    <property type="entry name" value="RECOMBINASES_1"/>
    <property type="match status" value="1"/>
</dbReference>
<evidence type="ECO:0000259" key="7">
    <source>
        <dbReference type="PROSITE" id="PS51736"/>
    </source>
</evidence>
<feature type="coiled-coil region" evidence="6">
    <location>
        <begin position="416"/>
        <end position="443"/>
    </location>
</feature>
<dbReference type="SUPFAM" id="SSF53041">
    <property type="entry name" value="Resolvase-like"/>
    <property type="match status" value="1"/>
</dbReference>
<evidence type="ECO:0000256" key="2">
    <source>
        <dbReference type="ARBA" id="ARBA00023125"/>
    </source>
</evidence>
<dbReference type="Pfam" id="PF07508">
    <property type="entry name" value="Recombinase"/>
    <property type="match status" value="1"/>
</dbReference>
<keyword evidence="10" id="KW-1185">Reference proteome</keyword>
<gene>
    <name evidence="9" type="ORF">EYB31_18260</name>
</gene>
<dbReference type="Pfam" id="PF00239">
    <property type="entry name" value="Resolvase"/>
    <property type="match status" value="1"/>
</dbReference>
<dbReference type="OrthoDB" id="9811097at2"/>
<dbReference type="InterPro" id="IPR038109">
    <property type="entry name" value="DNA_bind_recomb_sf"/>
</dbReference>
<dbReference type="Proteomes" id="UP000293142">
    <property type="component" value="Unassembled WGS sequence"/>
</dbReference>
<dbReference type="InterPro" id="IPR006118">
    <property type="entry name" value="Recombinase_CS"/>
</dbReference>
<reference evidence="9 10" key="1">
    <citation type="submission" date="2019-02" db="EMBL/GenBank/DDBJ databases">
        <title>Paenibacillus sp. nov., isolated from surface-sterilized tissue of Thalictrum simplex L.</title>
        <authorList>
            <person name="Tuo L."/>
        </authorList>
    </citation>
    <scope>NUCLEOTIDE SEQUENCE [LARGE SCALE GENOMIC DNA]</scope>
    <source>
        <strain evidence="9 10">N2SHLJ1</strain>
    </source>
</reference>
<dbReference type="SMART" id="SM00857">
    <property type="entry name" value="Resolvase"/>
    <property type="match status" value="1"/>
</dbReference>
<evidence type="ECO:0000256" key="5">
    <source>
        <dbReference type="PROSITE-ProRule" id="PRU10137"/>
    </source>
</evidence>
<dbReference type="InterPro" id="IPR025827">
    <property type="entry name" value="Zn_ribbon_recom_dom"/>
</dbReference>
<evidence type="ECO:0000256" key="3">
    <source>
        <dbReference type="ARBA" id="ARBA00023172"/>
    </source>
</evidence>
<dbReference type="PROSITE" id="PS51736">
    <property type="entry name" value="RECOMBINASES_3"/>
    <property type="match status" value="1"/>
</dbReference>
<name>A0A4Q9DR77_9BACL</name>
<dbReference type="InterPro" id="IPR036162">
    <property type="entry name" value="Resolvase-like_N_sf"/>
</dbReference>
<proteinExistence type="predicted"/>
<evidence type="ECO:0000259" key="8">
    <source>
        <dbReference type="PROSITE" id="PS51737"/>
    </source>
</evidence>
<dbReference type="GO" id="GO:0000150">
    <property type="term" value="F:DNA strand exchange activity"/>
    <property type="evidence" value="ECO:0007669"/>
    <property type="project" value="InterPro"/>
</dbReference>
<evidence type="ECO:0000256" key="4">
    <source>
        <dbReference type="PIRSR" id="PIRSR606118-50"/>
    </source>
</evidence>
<dbReference type="Pfam" id="PF13408">
    <property type="entry name" value="Zn_ribbon_recom"/>
    <property type="match status" value="1"/>
</dbReference>
<dbReference type="PANTHER" id="PTHR30461">
    <property type="entry name" value="DNA-INVERTASE FROM LAMBDOID PROPHAGE"/>
    <property type="match status" value="1"/>
</dbReference>
<evidence type="ECO:0000256" key="6">
    <source>
        <dbReference type="SAM" id="Coils"/>
    </source>
</evidence>